<dbReference type="Gene3D" id="3.40.50.1970">
    <property type="match status" value="1"/>
</dbReference>
<feature type="domain" description="Alcohol dehydrogenase iron-type/glycerol dehydrogenase GldA" evidence="2">
    <location>
        <begin position="8"/>
        <end position="158"/>
    </location>
</feature>
<dbReference type="Pfam" id="PF25137">
    <property type="entry name" value="ADH_Fe_C"/>
    <property type="match status" value="1"/>
</dbReference>
<comment type="caution">
    <text evidence="4">The sequence shown here is derived from an EMBL/GenBank/DDBJ whole genome shotgun (WGS) entry which is preliminary data.</text>
</comment>
<keyword evidence="1" id="KW-0560">Oxidoreductase</keyword>
<dbReference type="FunFam" id="1.20.1090.10:FF:000001">
    <property type="entry name" value="Aldehyde-alcohol dehydrogenase"/>
    <property type="match status" value="1"/>
</dbReference>
<dbReference type="CDD" id="cd08180">
    <property type="entry name" value="PDD"/>
    <property type="match status" value="1"/>
</dbReference>
<evidence type="ECO:0000313" key="5">
    <source>
        <dbReference type="Proteomes" id="UP000824109"/>
    </source>
</evidence>
<dbReference type="PANTHER" id="PTHR11496:SF83">
    <property type="entry name" value="HYDROXYACID-OXOACID TRANSHYDROGENASE, MITOCHONDRIAL"/>
    <property type="match status" value="1"/>
</dbReference>
<protein>
    <submittedName>
        <fullName evidence="4">Iron-containing alcohol dehydrogenase</fullName>
    </submittedName>
</protein>
<evidence type="ECO:0000313" key="4">
    <source>
        <dbReference type="EMBL" id="HIU56813.1"/>
    </source>
</evidence>
<accession>A0A9D1SEN3</accession>
<dbReference type="AlphaFoldDB" id="A0A9D1SEN3"/>
<evidence type="ECO:0000256" key="1">
    <source>
        <dbReference type="ARBA" id="ARBA00023002"/>
    </source>
</evidence>
<dbReference type="EMBL" id="DVNB01000032">
    <property type="protein sequence ID" value="HIU56813.1"/>
    <property type="molecule type" value="Genomic_DNA"/>
</dbReference>
<dbReference type="Pfam" id="PF00465">
    <property type="entry name" value="Fe-ADH"/>
    <property type="match status" value="1"/>
</dbReference>
<reference evidence="4" key="1">
    <citation type="submission" date="2020-10" db="EMBL/GenBank/DDBJ databases">
        <authorList>
            <person name="Gilroy R."/>
        </authorList>
    </citation>
    <scope>NUCLEOTIDE SEQUENCE</scope>
    <source>
        <strain evidence="4">USAMLcec3-3695</strain>
    </source>
</reference>
<dbReference type="InterPro" id="IPR018211">
    <property type="entry name" value="ADH_Fe_CS"/>
</dbReference>
<dbReference type="PANTHER" id="PTHR11496">
    <property type="entry name" value="ALCOHOL DEHYDROGENASE"/>
    <property type="match status" value="1"/>
</dbReference>
<feature type="domain" description="Fe-containing alcohol dehydrogenase-like C-terminal" evidence="3">
    <location>
        <begin position="170"/>
        <end position="378"/>
    </location>
</feature>
<dbReference type="InterPro" id="IPR039697">
    <property type="entry name" value="Alcohol_dehydrogenase_Fe"/>
</dbReference>
<dbReference type="Proteomes" id="UP000824109">
    <property type="component" value="Unassembled WGS sequence"/>
</dbReference>
<sequence length="380" mass="41355">MKSFDIRTKIYFGDNALDRLLELPYNKILIITDPFIEKSGMLTLITSRLQQAFINFDIFSDVVPDPPLEKITAGVEKFIQSDPDCIIAVGGGSAIDSAKSIREFGARATKKETALIAIPTTSGTGSEVTSFAVVTDAEHDIKYPLVSDSMLPTEAILDAELVKSVPASVTADTGMDVLTHAIEAYVSINNNEFSAALAEKAIEICGTFLLRSYLDNNDTHARAKMHVASCLAGLAFNSASLGLNHGIAHAIGAKFHIPHGRANAIVLPHVIEFNSGINKHSKSKKEYPKCVEKYCNVAKLLGVNNFNEITTIRALVGWIQFMNKEMNIPLSISQCGVDKREYMNAVESMAEKAIADSCTATNPRVPSKAEVCLILEHMYD</sequence>
<name>A0A9D1SEN3_9FIRM</name>
<evidence type="ECO:0000259" key="2">
    <source>
        <dbReference type="Pfam" id="PF00465"/>
    </source>
</evidence>
<dbReference type="InterPro" id="IPR056798">
    <property type="entry name" value="ADH_Fe_C"/>
</dbReference>
<dbReference type="FunFam" id="3.40.50.1970:FF:000003">
    <property type="entry name" value="Alcohol dehydrogenase, iron-containing"/>
    <property type="match status" value="1"/>
</dbReference>
<dbReference type="InterPro" id="IPR001670">
    <property type="entry name" value="ADH_Fe/GldA"/>
</dbReference>
<organism evidence="4 5">
    <name type="scientific">Candidatus Ornithomonoglobus merdipullorum</name>
    <dbReference type="NCBI Taxonomy" id="2840895"/>
    <lineage>
        <taxon>Bacteria</taxon>
        <taxon>Bacillati</taxon>
        <taxon>Bacillota</taxon>
        <taxon>Clostridia</taxon>
        <taxon>Candidatus Ornithomonoglobus</taxon>
    </lineage>
</organism>
<dbReference type="Gene3D" id="1.20.1090.10">
    <property type="entry name" value="Dehydroquinate synthase-like - alpha domain"/>
    <property type="match status" value="1"/>
</dbReference>
<dbReference type="PROSITE" id="PS00913">
    <property type="entry name" value="ADH_IRON_1"/>
    <property type="match status" value="1"/>
</dbReference>
<dbReference type="GO" id="GO:0004022">
    <property type="term" value="F:alcohol dehydrogenase (NAD+) activity"/>
    <property type="evidence" value="ECO:0007669"/>
    <property type="project" value="TreeGrafter"/>
</dbReference>
<dbReference type="GO" id="GO:0046872">
    <property type="term" value="F:metal ion binding"/>
    <property type="evidence" value="ECO:0007669"/>
    <property type="project" value="InterPro"/>
</dbReference>
<evidence type="ECO:0000259" key="3">
    <source>
        <dbReference type="Pfam" id="PF25137"/>
    </source>
</evidence>
<reference evidence="4" key="2">
    <citation type="journal article" date="2021" name="PeerJ">
        <title>Extensive microbial diversity within the chicken gut microbiome revealed by metagenomics and culture.</title>
        <authorList>
            <person name="Gilroy R."/>
            <person name="Ravi A."/>
            <person name="Getino M."/>
            <person name="Pursley I."/>
            <person name="Horton D.L."/>
            <person name="Alikhan N.F."/>
            <person name="Baker D."/>
            <person name="Gharbi K."/>
            <person name="Hall N."/>
            <person name="Watson M."/>
            <person name="Adriaenssens E.M."/>
            <person name="Foster-Nyarko E."/>
            <person name="Jarju S."/>
            <person name="Secka A."/>
            <person name="Antonio M."/>
            <person name="Oren A."/>
            <person name="Chaudhuri R.R."/>
            <person name="La Ragione R."/>
            <person name="Hildebrand F."/>
            <person name="Pallen M.J."/>
        </authorList>
    </citation>
    <scope>NUCLEOTIDE SEQUENCE</scope>
    <source>
        <strain evidence="4">USAMLcec3-3695</strain>
    </source>
</reference>
<gene>
    <name evidence="4" type="ORF">IAA61_03245</name>
</gene>
<dbReference type="SUPFAM" id="SSF56796">
    <property type="entry name" value="Dehydroquinate synthase-like"/>
    <property type="match status" value="1"/>
</dbReference>
<proteinExistence type="predicted"/>